<organism evidence="9 10">
    <name type="scientific">Phellinidium pouzarii</name>
    <dbReference type="NCBI Taxonomy" id="167371"/>
    <lineage>
        <taxon>Eukaryota</taxon>
        <taxon>Fungi</taxon>
        <taxon>Dikarya</taxon>
        <taxon>Basidiomycota</taxon>
        <taxon>Agaricomycotina</taxon>
        <taxon>Agaricomycetes</taxon>
        <taxon>Hymenochaetales</taxon>
        <taxon>Hymenochaetaceae</taxon>
        <taxon>Phellinidium</taxon>
    </lineage>
</organism>
<dbReference type="Pfam" id="PF04082">
    <property type="entry name" value="Fungal_trans"/>
    <property type="match status" value="1"/>
</dbReference>
<dbReference type="Proteomes" id="UP000308199">
    <property type="component" value="Unassembled WGS sequence"/>
</dbReference>
<keyword evidence="2" id="KW-0805">Transcription regulation</keyword>
<dbReference type="EMBL" id="SGPK01000066">
    <property type="protein sequence ID" value="THH09362.1"/>
    <property type="molecule type" value="Genomic_DNA"/>
</dbReference>
<feature type="region of interest" description="Disordered" evidence="6">
    <location>
        <begin position="168"/>
        <end position="266"/>
    </location>
</feature>
<evidence type="ECO:0000256" key="2">
    <source>
        <dbReference type="ARBA" id="ARBA00023015"/>
    </source>
</evidence>
<dbReference type="OrthoDB" id="4161332at2759"/>
<feature type="domain" description="Xylanolytic transcriptional activator regulatory" evidence="8">
    <location>
        <begin position="1219"/>
        <end position="1288"/>
    </location>
</feature>
<keyword evidence="1" id="KW-0479">Metal-binding</keyword>
<keyword evidence="7" id="KW-0472">Membrane</keyword>
<evidence type="ECO:0000256" key="4">
    <source>
        <dbReference type="ARBA" id="ARBA00023163"/>
    </source>
</evidence>
<evidence type="ECO:0000256" key="1">
    <source>
        <dbReference type="ARBA" id="ARBA00022723"/>
    </source>
</evidence>
<reference evidence="9 10" key="1">
    <citation type="submission" date="2019-02" db="EMBL/GenBank/DDBJ databases">
        <title>Genome sequencing of the rare red list fungi Phellinidium pouzarii.</title>
        <authorList>
            <person name="Buettner E."/>
            <person name="Kellner H."/>
        </authorList>
    </citation>
    <scope>NUCLEOTIDE SEQUENCE [LARGE SCALE GENOMIC DNA]</scope>
    <source>
        <strain evidence="9 10">DSM 108285</strain>
    </source>
</reference>
<keyword evidence="5" id="KW-0539">Nucleus</keyword>
<feature type="compositionally biased region" description="Polar residues" evidence="6">
    <location>
        <begin position="788"/>
        <end position="801"/>
    </location>
</feature>
<feature type="region of interest" description="Disordered" evidence="6">
    <location>
        <begin position="288"/>
        <end position="318"/>
    </location>
</feature>
<dbReference type="GO" id="GO:0006351">
    <property type="term" value="P:DNA-templated transcription"/>
    <property type="evidence" value="ECO:0007669"/>
    <property type="project" value="InterPro"/>
</dbReference>
<name>A0A4S4LC71_9AGAM</name>
<feature type="compositionally biased region" description="Basic and acidic residues" evidence="6">
    <location>
        <begin position="17"/>
        <end position="27"/>
    </location>
</feature>
<dbReference type="PANTHER" id="PTHR31668">
    <property type="entry name" value="GLUCOSE TRANSPORT TRANSCRIPTION REGULATOR RGT1-RELATED-RELATED"/>
    <property type="match status" value="1"/>
</dbReference>
<dbReference type="CDD" id="cd12148">
    <property type="entry name" value="fungal_TF_MHR"/>
    <property type="match status" value="1"/>
</dbReference>
<feature type="compositionally biased region" description="Low complexity" evidence="6">
    <location>
        <begin position="1670"/>
        <end position="1691"/>
    </location>
</feature>
<feature type="transmembrane region" description="Helical" evidence="7">
    <location>
        <begin position="407"/>
        <end position="433"/>
    </location>
</feature>
<evidence type="ECO:0000256" key="7">
    <source>
        <dbReference type="SAM" id="Phobius"/>
    </source>
</evidence>
<feature type="compositionally biased region" description="Polar residues" evidence="6">
    <location>
        <begin position="186"/>
        <end position="204"/>
    </location>
</feature>
<feature type="transmembrane region" description="Helical" evidence="7">
    <location>
        <begin position="571"/>
        <end position="589"/>
    </location>
</feature>
<feature type="transmembrane region" description="Helical" evidence="7">
    <location>
        <begin position="609"/>
        <end position="628"/>
    </location>
</feature>
<dbReference type="PANTHER" id="PTHR31668:SF26">
    <property type="entry name" value="GLUCOSE TRANSPORT TRANSCRIPTION REGULATOR RGT1-RELATED"/>
    <property type="match status" value="1"/>
</dbReference>
<feature type="compositionally biased region" description="Low complexity" evidence="6">
    <location>
        <begin position="48"/>
        <end position="57"/>
    </location>
</feature>
<feature type="region of interest" description="Disordered" evidence="6">
    <location>
        <begin position="1"/>
        <end position="102"/>
    </location>
</feature>
<dbReference type="InterPro" id="IPR001138">
    <property type="entry name" value="Zn2Cys6_DnaBD"/>
</dbReference>
<feature type="region of interest" description="Disordered" evidence="6">
    <location>
        <begin position="688"/>
        <end position="710"/>
    </location>
</feature>
<feature type="compositionally biased region" description="Basic and acidic residues" evidence="6">
    <location>
        <begin position="171"/>
        <end position="182"/>
    </location>
</feature>
<comment type="caution">
    <text evidence="9">The sequence shown here is derived from an EMBL/GenBank/DDBJ whole genome shotgun (WGS) entry which is preliminary data.</text>
</comment>
<feature type="region of interest" description="Disordered" evidence="6">
    <location>
        <begin position="753"/>
        <end position="898"/>
    </location>
</feature>
<feature type="compositionally biased region" description="Low complexity" evidence="6">
    <location>
        <begin position="831"/>
        <end position="856"/>
    </location>
</feature>
<dbReference type="CDD" id="cd00067">
    <property type="entry name" value="GAL4"/>
    <property type="match status" value="1"/>
</dbReference>
<feature type="region of interest" description="Disordered" evidence="6">
    <location>
        <begin position="916"/>
        <end position="983"/>
    </location>
</feature>
<dbReference type="InterPro" id="IPR007219">
    <property type="entry name" value="XnlR_reg_dom"/>
</dbReference>
<proteinExistence type="predicted"/>
<keyword evidence="7" id="KW-1133">Transmembrane helix</keyword>
<feature type="compositionally biased region" description="Polar residues" evidence="6">
    <location>
        <begin position="1050"/>
        <end position="1062"/>
    </location>
</feature>
<keyword evidence="3" id="KW-0238">DNA-binding</keyword>
<feature type="region of interest" description="Disordered" evidence="6">
    <location>
        <begin position="470"/>
        <end position="489"/>
    </location>
</feature>
<feature type="region of interest" description="Disordered" evidence="6">
    <location>
        <begin position="1670"/>
        <end position="1710"/>
    </location>
</feature>
<feature type="compositionally biased region" description="Low complexity" evidence="6">
    <location>
        <begin position="78"/>
        <end position="92"/>
    </location>
</feature>
<evidence type="ECO:0000256" key="6">
    <source>
        <dbReference type="SAM" id="MobiDB-lite"/>
    </source>
</evidence>
<evidence type="ECO:0000313" key="9">
    <source>
        <dbReference type="EMBL" id="THH09362.1"/>
    </source>
</evidence>
<keyword evidence="10" id="KW-1185">Reference proteome</keyword>
<protein>
    <recommendedName>
        <fullName evidence="8">Xylanolytic transcriptional activator regulatory domain-containing protein</fullName>
    </recommendedName>
</protein>
<feature type="compositionally biased region" description="Pro residues" evidence="6">
    <location>
        <begin position="918"/>
        <end position="933"/>
    </location>
</feature>
<dbReference type="InterPro" id="IPR050797">
    <property type="entry name" value="Carb_Metab_Trans_Reg"/>
</dbReference>
<evidence type="ECO:0000313" key="10">
    <source>
        <dbReference type="Proteomes" id="UP000308199"/>
    </source>
</evidence>
<sequence>MASERPSYLPPFSPRADGTDNDREHDPVNIPLPRTASSAQSNPSIALSRAGSGASRARTQHGHVPRSPSAYSTTFTIPSISSAPAHPASLPPQTSSTHAGGILPSASFFHPSRPTFYSNFNPSTFNSSNNVFNSVPLSSIPRSNVLTHSGDPRPESMNSDSFAHASFTTDENARSNSGRERAGSLANANSAPRLSSLPHTFSTKVSKEPLLPIGQKPKPPVPAQPGISRSASGRKLPGIGGRGRWNEGTGSILKGSESSGMGGVAGGRVRTSVEKFLRRTLSVDAPTMEYSHSKSSDLPAKLEDLESRGRGSGDPYIEFKSTPGGMFDEEGTMNITHNANATPFTRRRSVFRPRFPNFDPVDPSTDPPASRTPILDSSGKLMRKYRLHPSQNTFFLKGRILTGGDSVWPFVCSVILLLGIAGTWSGTTAVWWWKHESPAVAIVGGYMCLLTIANMMATAFSDPGILPRNLDPDPPYANTSSTDDSARAPLPRDLKVRSGVSVKGSSQVLPDVPNIPTSSIESLQDVRQLRRRVRPPLPVGEQLRRTTKLHVIHTAAYFGGKHRHCVLDNHTLTLCLIICTSALHLVIQAHDEHIDAKESLRLGAGSGSAVVFVLTVIVIWPVGGLLGYHMRLLLLNLTTIEQIRNSAHKSLASGPPPPNPFALGNWRHNLAEMLCRTQGMSWLAAAEIATEDKREPNPGAEIGDDSGTRRTAYEARTDKPTLLCADSGRLWLSFEPADGNNLVELVASFTEPPPANPQFPASLAEKESAPGAENTTTTSASTAPRPLTVTTTQPAVSATRTSASRKVAKASKKPGSSKSRRQAQSTSAQVAQPTSLQPTPQPTQAQAQASLPQSAQHIQMNPGYPVNGSPYAHGHPSAASPYHPATSPHNTAPPPYGYHPMQYAAHQYHHPYQNYPHYPMPGYSPPPPPPPPAQLQAPPSEPSASTPLVPKRKRKGTIDSGKGKGSGASDAEESSDMHKKRTKTQRACDLLVDSEPPMCQHCKQYGFDCTFFLPITETRFKKKRLEEEAQVATAVAQTTSEKEKTADAEGSQQSPLPDSTRNVRVDGPTSMTHLLHSTATIPPRAYHSYDQRYNHTWEVSKAGDGLIQVLEPSTEDSPSILPKLVDLHVERDVIEKLINSYFTDVAPLVPIVTQAEFLALSDPSPPPILLYSICLVAASKRDVPQAVFDSLRVAVNDVIKSEDCADCHSQFVPTALSSLWIRLGTAIRMAQDLGLHRAEAVKKNIEMRRRVWGACVITDRWTSLTYGHPYMIDIEDCDARLPSSGDPNDHYTDELLRLSLILGRVLKTIYGPSGLTYATDEKLYALLSDMKGWQENLPEDLKYRGLDTPRSGGLLHLLYASVTMLFWRVFMRISYSCPAHLKFNLTIDQWTELTQMTGDAIDWLDAHETLYDVWMLVAYAVTSCALVQTAEIISLLYETTLGPPSLDHPPGLNPTNGVVTKPQGGFKDLKYKNDPSRPGGGVFIAHGKAKNRDFRELPEGTVIQSVSDEESEGEELAAEVSFVRPANDSASSLYSHPGIGSGPHSAPRAYDAVPPGAFAPGAGAGAGAADVAVDGNFSGMHSSSMVNYVPLGCAGAGNNFANVNPALNATGSSDVRVVNVLEPDPPPNMLEHMQVVDSGFLEGIPGGMFDWPQWENFFSRFSAPADPNAQAAFAQAQAHAQQQQQQQQQRQRQSEHSAVINGGRQQQYQS</sequence>
<accession>A0A4S4LC71</accession>
<dbReference type="GO" id="GO:0003677">
    <property type="term" value="F:DNA binding"/>
    <property type="evidence" value="ECO:0007669"/>
    <property type="project" value="UniProtKB-KW"/>
</dbReference>
<feature type="compositionally biased region" description="Basic and acidic residues" evidence="6">
    <location>
        <begin position="291"/>
        <end position="311"/>
    </location>
</feature>
<gene>
    <name evidence="9" type="ORF">EW145_g2079</name>
</gene>
<evidence type="ECO:0000256" key="3">
    <source>
        <dbReference type="ARBA" id="ARBA00023125"/>
    </source>
</evidence>
<evidence type="ECO:0000256" key="5">
    <source>
        <dbReference type="ARBA" id="ARBA00023242"/>
    </source>
</evidence>
<dbReference type="GO" id="GO:0000981">
    <property type="term" value="F:DNA-binding transcription factor activity, RNA polymerase II-specific"/>
    <property type="evidence" value="ECO:0007669"/>
    <property type="project" value="InterPro"/>
</dbReference>
<keyword evidence="4" id="KW-0804">Transcription</keyword>
<feature type="region of interest" description="Disordered" evidence="6">
    <location>
        <begin position="1034"/>
        <end position="1062"/>
    </location>
</feature>
<dbReference type="GO" id="GO:0008270">
    <property type="term" value="F:zinc ion binding"/>
    <property type="evidence" value="ECO:0007669"/>
    <property type="project" value="InterPro"/>
</dbReference>
<feature type="compositionally biased region" description="Polar residues" evidence="6">
    <location>
        <begin position="35"/>
        <end position="45"/>
    </location>
</feature>
<dbReference type="SMART" id="SM00906">
    <property type="entry name" value="Fungal_trans"/>
    <property type="match status" value="1"/>
</dbReference>
<feature type="transmembrane region" description="Helical" evidence="7">
    <location>
        <begin position="439"/>
        <end position="460"/>
    </location>
</feature>
<feature type="compositionally biased region" description="Low complexity" evidence="6">
    <location>
        <begin position="934"/>
        <end position="944"/>
    </location>
</feature>
<keyword evidence="7" id="KW-0812">Transmembrane</keyword>
<evidence type="ECO:0000259" key="8">
    <source>
        <dbReference type="SMART" id="SM00906"/>
    </source>
</evidence>